<feature type="transmembrane region" description="Helical" evidence="7">
    <location>
        <begin position="164"/>
        <end position="184"/>
    </location>
</feature>
<dbReference type="EMBL" id="UGMS01000001">
    <property type="protein sequence ID" value="STV71633.1"/>
    <property type="molecule type" value="Genomic_DNA"/>
</dbReference>
<dbReference type="Pfam" id="PF07690">
    <property type="entry name" value="MFS_1"/>
    <property type="match status" value="1"/>
</dbReference>
<sequence>MQKMKDTFPYMPLMAFAMTGFICIMTETIPAGLLPEISKGMNISLASAGQWVTVYALGSLFAAIPLTIVTRSWNRKYVLLMTVAGCFIFNTITALSSNVYLTLLARLGAGAAAGLAWSLLAGFSRRIVDPLHQGRAMAIAMAGTPLALSLGVPLGTWLGHYLGWRLTFGIMSVLSLLLMIWIRISVPDSAGQQKHQKNTVQESTGDPRGQAGPRGRTDLDACTQYPLHLYRTVFVIIRYGGPC</sequence>
<accession>A0A7H4MZG9</accession>
<feature type="transmembrane region" description="Helical" evidence="7">
    <location>
        <begin position="51"/>
        <end position="70"/>
    </location>
</feature>
<organism evidence="9 10">
    <name type="scientific">Klebsiella michiganensis</name>
    <dbReference type="NCBI Taxonomy" id="1134687"/>
    <lineage>
        <taxon>Bacteria</taxon>
        <taxon>Pseudomonadati</taxon>
        <taxon>Pseudomonadota</taxon>
        <taxon>Gammaproteobacteria</taxon>
        <taxon>Enterobacterales</taxon>
        <taxon>Enterobacteriaceae</taxon>
        <taxon>Klebsiella/Raoultella group</taxon>
        <taxon>Klebsiella</taxon>
    </lineage>
</organism>
<dbReference type="Gene3D" id="1.20.1250.20">
    <property type="entry name" value="MFS general substrate transporter like domains"/>
    <property type="match status" value="1"/>
</dbReference>
<evidence type="ECO:0000259" key="8">
    <source>
        <dbReference type="PROSITE" id="PS50850"/>
    </source>
</evidence>
<evidence type="ECO:0000256" key="1">
    <source>
        <dbReference type="ARBA" id="ARBA00004651"/>
    </source>
</evidence>
<proteinExistence type="predicted"/>
<feature type="transmembrane region" description="Helical" evidence="7">
    <location>
        <begin position="12"/>
        <end position="31"/>
    </location>
</feature>
<reference evidence="9 10" key="1">
    <citation type="submission" date="2018-06" db="EMBL/GenBank/DDBJ databases">
        <authorList>
            <consortium name="Pathogen Informatics"/>
            <person name="Doyle S."/>
        </authorList>
    </citation>
    <scope>NUCLEOTIDE SEQUENCE [LARGE SCALE GENOMIC DNA]</scope>
    <source>
        <strain evidence="9 10">NCTC11685</strain>
    </source>
</reference>
<feature type="transmembrane region" description="Helical" evidence="7">
    <location>
        <begin position="77"/>
        <end position="97"/>
    </location>
</feature>
<evidence type="ECO:0000256" key="5">
    <source>
        <dbReference type="ARBA" id="ARBA00023136"/>
    </source>
</evidence>
<dbReference type="InterPro" id="IPR036259">
    <property type="entry name" value="MFS_trans_sf"/>
</dbReference>
<keyword evidence="2" id="KW-1003">Cell membrane</keyword>
<dbReference type="Proteomes" id="UP000254863">
    <property type="component" value="Unassembled WGS sequence"/>
</dbReference>
<feature type="transmembrane region" description="Helical" evidence="7">
    <location>
        <begin position="103"/>
        <end position="124"/>
    </location>
</feature>
<gene>
    <name evidence="9" type="primary">nepI_3</name>
    <name evidence="9" type="ORF">NCTC11685_00382</name>
</gene>
<evidence type="ECO:0000256" key="4">
    <source>
        <dbReference type="ARBA" id="ARBA00022989"/>
    </source>
</evidence>
<comment type="caution">
    <text evidence="9">The sequence shown here is derived from an EMBL/GenBank/DDBJ whole genome shotgun (WGS) entry which is preliminary data.</text>
</comment>
<comment type="subcellular location">
    <subcellularLocation>
        <location evidence="1">Cell membrane</location>
        <topology evidence="1">Multi-pass membrane protein</topology>
    </subcellularLocation>
</comment>
<dbReference type="GO" id="GO:0005886">
    <property type="term" value="C:plasma membrane"/>
    <property type="evidence" value="ECO:0007669"/>
    <property type="project" value="UniProtKB-SubCell"/>
</dbReference>
<keyword evidence="4 7" id="KW-1133">Transmembrane helix</keyword>
<dbReference type="PANTHER" id="PTHR43124:SF3">
    <property type="entry name" value="CHLORAMPHENICOL EFFLUX PUMP RV0191"/>
    <property type="match status" value="1"/>
</dbReference>
<keyword evidence="3 7" id="KW-0812">Transmembrane</keyword>
<dbReference type="InterPro" id="IPR011701">
    <property type="entry name" value="MFS"/>
</dbReference>
<dbReference type="SUPFAM" id="SSF103473">
    <property type="entry name" value="MFS general substrate transporter"/>
    <property type="match status" value="1"/>
</dbReference>
<feature type="domain" description="Major facilitator superfamily (MFS) profile" evidence="8">
    <location>
        <begin position="12"/>
        <end position="243"/>
    </location>
</feature>
<name>A0A7H4MZG9_9ENTR</name>
<evidence type="ECO:0000256" key="6">
    <source>
        <dbReference type="SAM" id="MobiDB-lite"/>
    </source>
</evidence>
<evidence type="ECO:0000256" key="2">
    <source>
        <dbReference type="ARBA" id="ARBA00022475"/>
    </source>
</evidence>
<dbReference type="AlphaFoldDB" id="A0A7H4MZG9"/>
<dbReference type="InterPro" id="IPR050189">
    <property type="entry name" value="MFS_Efflux_Transporters"/>
</dbReference>
<protein>
    <submittedName>
        <fullName evidence="9">Putative drug efflux protein</fullName>
    </submittedName>
</protein>
<feature type="region of interest" description="Disordered" evidence="6">
    <location>
        <begin position="193"/>
        <end position="216"/>
    </location>
</feature>
<dbReference type="InterPro" id="IPR020846">
    <property type="entry name" value="MFS_dom"/>
</dbReference>
<evidence type="ECO:0000313" key="9">
    <source>
        <dbReference type="EMBL" id="STV71633.1"/>
    </source>
</evidence>
<feature type="compositionally biased region" description="Polar residues" evidence="6">
    <location>
        <begin position="193"/>
        <end position="204"/>
    </location>
</feature>
<dbReference type="PROSITE" id="PS50850">
    <property type="entry name" value="MFS"/>
    <property type="match status" value="1"/>
</dbReference>
<evidence type="ECO:0000313" key="10">
    <source>
        <dbReference type="Proteomes" id="UP000254863"/>
    </source>
</evidence>
<evidence type="ECO:0000256" key="7">
    <source>
        <dbReference type="SAM" id="Phobius"/>
    </source>
</evidence>
<feature type="transmembrane region" description="Helical" evidence="7">
    <location>
        <begin position="136"/>
        <end position="158"/>
    </location>
</feature>
<keyword evidence="5 7" id="KW-0472">Membrane</keyword>
<evidence type="ECO:0000256" key="3">
    <source>
        <dbReference type="ARBA" id="ARBA00022692"/>
    </source>
</evidence>
<dbReference type="PANTHER" id="PTHR43124">
    <property type="entry name" value="PURINE EFFLUX PUMP PBUE"/>
    <property type="match status" value="1"/>
</dbReference>
<dbReference type="GO" id="GO:0022857">
    <property type="term" value="F:transmembrane transporter activity"/>
    <property type="evidence" value="ECO:0007669"/>
    <property type="project" value="InterPro"/>
</dbReference>